<accession>A0A7J9EWW5</accession>
<organism evidence="1 2">
    <name type="scientific">Gossypium trilobum</name>
    <dbReference type="NCBI Taxonomy" id="34281"/>
    <lineage>
        <taxon>Eukaryota</taxon>
        <taxon>Viridiplantae</taxon>
        <taxon>Streptophyta</taxon>
        <taxon>Embryophyta</taxon>
        <taxon>Tracheophyta</taxon>
        <taxon>Spermatophyta</taxon>
        <taxon>Magnoliopsida</taxon>
        <taxon>eudicotyledons</taxon>
        <taxon>Gunneridae</taxon>
        <taxon>Pentapetalae</taxon>
        <taxon>rosids</taxon>
        <taxon>malvids</taxon>
        <taxon>Malvales</taxon>
        <taxon>Malvaceae</taxon>
        <taxon>Malvoideae</taxon>
        <taxon>Gossypium</taxon>
    </lineage>
</organism>
<dbReference type="PANTHER" id="PTHR32108">
    <property type="entry name" value="DNA-DIRECTED RNA POLYMERASE SUBUNIT ALPHA"/>
    <property type="match status" value="1"/>
</dbReference>
<evidence type="ECO:0000313" key="1">
    <source>
        <dbReference type="EMBL" id="MBA0777358.1"/>
    </source>
</evidence>
<dbReference type="AlphaFoldDB" id="A0A7J9EWW5"/>
<proteinExistence type="predicted"/>
<dbReference type="EMBL" id="JABEZW010000010">
    <property type="protein sequence ID" value="MBA0777358.1"/>
    <property type="molecule type" value="Genomic_DNA"/>
</dbReference>
<gene>
    <name evidence="1" type="ORF">Gotri_005393</name>
</gene>
<dbReference type="PANTHER" id="PTHR32108:SF5">
    <property type="entry name" value="DYNACTIN SUBUNIT 1-LIKE"/>
    <property type="match status" value="1"/>
</dbReference>
<keyword evidence="2" id="KW-1185">Reference proteome</keyword>
<protein>
    <submittedName>
        <fullName evidence="1">Uncharacterized protein</fullName>
    </submittedName>
</protein>
<comment type="caution">
    <text evidence="1">The sequence shown here is derived from an EMBL/GenBank/DDBJ whole genome shotgun (WGS) entry which is preliminary data.</text>
</comment>
<name>A0A7J9EWW5_9ROSI</name>
<sequence length="89" mass="9775">MKTVGLDANVQCEYHAGITRYSIKNYTAFKTLIERFIKMGIVRFDDPSGPNVVGNLLPSHSDQGVNTIINNGGKGPKLMLQRSAPNLEL</sequence>
<evidence type="ECO:0000313" key="2">
    <source>
        <dbReference type="Proteomes" id="UP000593568"/>
    </source>
</evidence>
<dbReference type="Proteomes" id="UP000593568">
    <property type="component" value="Unassembled WGS sequence"/>
</dbReference>
<reference evidence="1 2" key="1">
    <citation type="journal article" date="2019" name="Genome Biol. Evol.">
        <title>Insights into the evolution of the New World diploid cottons (Gossypium, subgenus Houzingenia) based on genome sequencing.</title>
        <authorList>
            <person name="Grover C.E."/>
            <person name="Arick M.A. 2nd"/>
            <person name="Thrash A."/>
            <person name="Conover J.L."/>
            <person name="Sanders W.S."/>
            <person name="Peterson D.G."/>
            <person name="Frelichowski J.E."/>
            <person name="Scheffler J.A."/>
            <person name="Scheffler B.E."/>
            <person name="Wendel J.F."/>
        </authorList>
    </citation>
    <scope>NUCLEOTIDE SEQUENCE [LARGE SCALE GENOMIC DNA]</scope>
    <source>
        <strain evidence="1">8</strain>
        <tissue evidence="1">Leaf</tissue>
    </source>
</reference>